<evidence type="ECO:0000256" key="1">
    <source>
        <dbReference type="SAM" id="MobiDB-lite"/>
    </source>
</evidence>
<dbReference type="Proteomes" id="UP001153269">
    <property type="component" value="Unassembled WGS sequence"/>
</dbReference>
<feature type="compositionally biased region" description="Pro residues" evidence="1">
    <location>
        <begin position="13"/>
        <end position="22"/>
    </location>
</feature>
<accession>A0A9N7TRL6</accession>
<name>A0A9N7TRL6_PLEPL</name>
<sequence>METHTSSQLQGHHPPPGPPPPSSSSSSSSSSSFISQLTHASSKETWMLYVGALIPDQETIHEHDIPPVTLCFPTHRVVRVENPLKVGQLPLRHSSRLLVQTEGF</sequence>
<keyword evidence="3" id="KW-1185">Reference proteome</keyword>
<protein>
    <submittedName>
        <fullName evidence="2">Uncharacterized protein</fullName>
    </submittedName>
</protein>
<dbReference type="AlphaFoldDB" id="A0A9N7TRL6"/>
<feature type="region of interest" description="Disordered" evidence="1">
    <location>
        <begin position="1"/>
        <end position="36"/>
    </location>
</feature>
<evidence type="ECO:0000313" key="3">
    <source>
        <dbReference type="Proteomes" id="UP001153269"/>
    </source>
</evidence>
<gene>
    <name evidence="2" type="ORF">PLEPLA_LOCUS5111</name>
</gene>
<comment type="caution">
    <text evidence="2">The sequence shown here is derived from an EMBL/GenBank/DDBJ whole genome shotgun (WGS) entry which is preliminary data.</text>
</comment>
<dbReference type="EMBL" id="CADEAL010000258">
    <property type="protein sequence ID" value="CAB1417309.1"/>
    <property type="molecule type" value="Genomic_DNA"/>
</dbReference>
<reference evidence="2" key="1">
    <citation type="submission" date="2020-03" db="EMBL/GenBank/DDBJ databases">
        <authorList>
            <person name="Weist P."/>
        </authorList>
    </citation>
    <scope>NUCLEOTIDE SEQUENCE</scope>
</reference>
<feature type="compositionally biased region" description="Polar residues" evidence="1">
    <location>
        <begin position="1"/>
        <end position="10"/>
    </location>
</feature>
<proteinExistence type="predicted"/>
<organism evidence="2 3">
    <name type="scientific">Pleuronectes platessa</name>
    <name type="common">European plaice</name>
    <dbReference type="NCBI Taxonomy" id="8262"/>
    <lineage>
        <taxon>Eukaryota</taxon>
        <taxon>Metazoa</taxon>
        <taxon>Chordata</taxon>
        <taxon>Craniata</taxon>
        <taxon>Vertebrata</taxon>
        <taxon>Euteleostomi</taxon>
        <taxon>Actinopterygii</taxon>
        <taxon>Neopterygii</taxon>
        <taxon>Teleostei</taxon>
        <taxon>Neoteleostei</taxon>
        <taxon>Acanthomorphata</taxon>
        <taxon>Carangaria</taxon>
        <taxon>Pleuronectiformes</taxon>
        <taxon>Pleuronectoidei</taxon>
        <taxon>Pleuronectidae</taxon>
        <taxon>Pleuronectes</taxon>
    </lineage>
</organism>
<feature type="compositionally biased region" description="Low complexity" evidence="1">
    <location>
        <begin position="23"/>
        <end position="32"/>
    </location>
</feature>
<evidence type="ECO:0000313" key="2">
    <source>
        <dbReference type="EMBL" id="CAB1417309.1"/>
    </source>
</evidence>